<keyword evidence="3" id="KW-1185">Reference proteome</keyword>
<evidence type="ECO:0000313" key="2">
    <source>
        <dbReference type="EMBL" id="KAF9761618.1"/>
    </source>
</evidence>
<reference evidence="2 3" key="1">
    <citation type="journal article" date="2020" name="Genome Biol. Evol.">
        <title>Comparative genomics of strictly vertically transmitted, feminizing microsporidia endosymbionts of amphipod crustaceans.</title>
        <authorList>
            <person name="Cormier A."/>
            <person name="Chebbi M.A."/>
            <person name="Giraud I."/>
            <person name="Wattier R."/>
            <person name="Teixeira M."/>
            <person name="Gilbert C."/>
            <person name="Rigaud T."/>
            <person name="Cordaux R."/>
        </authorList>
    </citation>
    <scope>NUCLEOTIDE SEQUENCE [LARGE SCALE GENOMIC DNA]</scope>
    <source>
        <strain evidence="2 3">Ou3-Ou53</strain>
    </source>
</reference>
<proteinExistence type="predicted"/>
<comment type="caution">
    <text evidence="2">The sequence shown here is derived from an EMBL/GenBank/DDBJ whole genome shotgun (WGS) entry which is preliminary data.</text>
</comment>
<dbReference type="InterPro" id="IPR000477">
    <property type="entry name" value="RT_dom"/>
</dbReference>
<dbReference type="EMBL" id="SBJO01000290">
    <property type="protein sequence ID" value="KAF9761618.1"/>
    <property type="molecule type" value="Genomic_DNA"/>
</dbReference>
<dbReference type="Pfam" id="PF00078">
    <property type="entry name" value="RVT_1"/>
    <property type="match status" value="1"/>
</dbReference>
<name>A0A9P6KYJ8_9MICR</name>
<organism evidence="2 3">
    <name type="scientific">Nosema granulosis</name>
    <dbReference type="NCBI Taxonomy" id="83296"/>
    <lineage>
        <taxon>Eukaryota</taxon>
        <taxon>Fungi</taxon>
        <taxon>Fungi incertae sedis</taxon>
        <taxon>Microsporidia</taxon>
        <taxon>Nosematidae</taxon>
        <taxon>Nosema</taxon>
    </lineage>
</organism>
<dbReference type="AlphaFoldDB" id="A0A9P6KYJ8"/>
<protein>
    <submittedName>
        <fullName evidence="2">RNA-directed DNA polymerase from mobile element jockey</fullName>
    </submittedName>
</protein>
<gene>
    <name evidence="2" type="primary">pol_253</name>
    <name evidence="2" type="ORF">NGRA_2514</name>
</gene>
<dbReference type="OrthoDB" id="4842715at2759"/>
<dbReference type="SUPFAM" id="SSF56672">
    <property type="entry name" value="DNA/RNA polymerases"/>
    <property type="match status" value="1"/>
</dbReference>
<dbReference type="InterPro" id="IPR043502">
    <property type="entry name" value="DNA/RNA_pol_sf"/>
</dbReference>
<evidence type="ECO:0000313" key="3">
    <source>
        <dbReference type="Proteomes" id="UP000740883"/>
    </source>
</evidence>
<keyword evidence="2" id="KW-0548">Nucleotidyltransferase</keyword>
<dbReference type="Proteomes" id="UP000740883">
    <property type="component" value="Unassembled WGS sequence"/>
</dbReference>
<dbReference type="PANTHER" id="PTHR33332">
    <property type="entry name" value="REVERSE TRANSCRIPTASE DOMAIN-CONTAINING PROTEIN"/>
    <property type="match status" value="1"/>
</dbReference>
<dbReference type="GO" id="GO:0003964">
    <property type="term" value="F:RNA-directed DNA polymerase activity"/>
    <property type="evidence" value="ECO:0007669"/>
    <property type="project" value="UniProtKB-KW"/>
</dbReference>
<keyword evidence="2" id="KW-0695">RNA-directed DNA polymerase</keyword>
<feature type="domain" description="Reverse transcriptase" evidence="1">
    <location>
        <begin position="5"/>
        <end position="92"/>
    </location>
</feature>
<evidence type="ECO:0000259" key="1">
    <source>
        <dbReference type="Pfam" id="PF00078"/>
    </source>
</evidence>
<accession>A0A9P6KYJ8</accession>
<sequence>MELPPTGVMPQGSVLGPALFIIFINDLDSNVLSNISKFADNSRIGGKVQTEVECQQIHIDLNKIDNWSEKWQIKFNVDICNVMHKGPHNLKHKHSTQTLNVWKETHSCQRREKFRSHH</sequence>
<keyword evidence="2" id="KW-0808">Transferase</keyword>